<organism evidence="3 4">
    <name type="scientific">Pelomonas baiyunensis</name>
    <dbReference type="NCBI Taxonomy" id="3299026"/>
    <lineage>
        <taxon>Bacteria</taxon>
        <taxon>Pseudomonadati</taxon>
        <taxon>Pseudomonadota</taxon>
        <taxon>Betaproteobacteria</taxon>
        <taxon>Burkholderiales</taxon>
        <taxon>Sphaerotilaceae</taxon>
        <taxon>Roseateles</taxon>
    </lineage>
</organism>
<dbReference type="Pfam" id="PF13477">
    <property type="entry name" value="Glyco_trans_4_2"/>
    <property type="match status" value="1"/>
</dbReference>
<sequence>MLIGDGESPHLLKWARALQPRVQLHAISSRGFLPEFHQLLPDARRLALNTAPEHGGGNIALVKQLPKVGAWLADADADWLHAHYLTSHGTLAWAAKLGWRLRAQIAGSAWGSDILVTPNRGASWKWLTKKALRSCAITTSDSLHMADRMRELGAGEVMTFPFGLEALPKQNVTKQPWLCFANRGLESIYRPERVIEAFARIVAMHPDARLVVANDGSLRAAVERLVAARGLADKVCFVGRLDAQAQAAHYARSTWFLSLPESDSVSVSVLEAMAHGCVPLLSELPANRELIGQLEDHEARGLIVDSLDDLPTRMAALDAARLGASNRQWVAAHGLFEPHVQRFLTRLKELTPT</sequence>
<dbReference type="InterPro" id="IPR028098">
    <property type="entry name" value="Glyco_trans_4-like_N"/>
</dbReference>
<evidence type="ECO:0000259" key="2">
    <source>
        <dbReference type="Pfam" id="PF13477"/>
    </source>
</evidence>
<dbReference type="PANTHER" id="PTHR12526:SF630">
    <property type="entry name" value="GLYCOSYLTRANSFERASE"/>
    <property type="match status" value="1"/>
</dbReference>
<evidence type="ECO:0000313" key="4">
    <source>
        <dbReference type="Proteomes" id="UP001606303"/>
    </source>
</evidence>
<comment type="caution">
    <text evidence="3">The sequence shown here is derived from an EMBL/GenBank/DDBJ whole genome shotgun (WGS) entry which is preliminary data.</text>
</comment>
<dbReference type="Proteomes" id="UP001606303">
    <property type="component" value="Unassembled WGS sequence"/>
</dbReference>
<evidence type="ECO:0000313" key="3">
    <source>
        <dbReference type="EMBL" id="MFG6468671.1"/>
    </source>
</evidence>
<dbReference type="Gene3D" id="3.40.50.2000">
    <property type="entry name" value="Glycogen Phosphorylase B"/>
    <property type="match status" value="2"/>
</dbReference>
<reference evidence="3 4" key="1">
    <citation type="submission" date="2024-08" db="EMBL/GenBank/DDBJ databases">
        <authorList>
            <person name="Lu H."/>
        </authorList>
    </citation>
    <scope>NUCLEOTIDE SEQUENCE [LARGE SCALE GENOMIC DNA]</scope>
    <source>
        <strain evidence="3 4">BYS87W</strain>
    </source>
</reference>
<name>A0ABW7H3S6_9BURK</name>
<evidence type="ECO:0000259" key="1">
    <source>
        <dbReference type="Pfam" id="PF00534"/>
    </source>
</evidence>
<proteinExistence type="predicted"/>
<dbReference type="EMBL" id="JBIGIB010000006">
    <property type="protein sequence ID" value="MFG6468671.1"/>
    <property type="molecule type" value="Genomic_DNA"/>
</dbReference>
<protein>
    <submittedName>
        <fullName evidence="3">Glycosyltransferase</fullName>
    </submittedName>
</protein>
<gene>
    <name evidence="3" type="ORF">ACG01O_18760</name>
</gene>
<dbReference type="Pfam" id="PF00534">
    <property type="entry name" value="Glycos_transf_1"/>
    <property type="match status" value="1"/>
</dbReference>
<feature type="domain" description="Glycosyltransferase subfamily 4-like N-terminal" evidence="2">
    <location>
        <begin position="2"/>
        <end position="134"/>
    </location>
</feature>
<dbReference type="PANTHER" id="PTHR12526">
    <property type="entry name" value="GLYCOSYLTRANSFERASE"/>
    <property type="match status" value="1"/>
</dbReference>
<dbReference type="RefSeq" id="WP_394386932.1">
    <property type="nucleotide sequence ID" value="NZ_JBIGIB010000006.1"/>
</dbReference>
<keyword evidence="4" id="KW-1185">Reference proteome</keyword>
<accession>A0ABW7H3S6</accession>
<feature type="domain" description="Glycosyl transferase family 1" evidence="1">
    <location>
        <begin position="173"/>
        <end position="306"/>
    </location>
</feature>
<dbReference type="SUPFAM" id="SSF53756">
    <property type="entry name" value="UDP-Glycosyltransferase/glycogen phosphorylase"/>
    <property type="match status" value="1"/>
</dbReference>
<dbReference type="InterPro" id="IPR001296">
    <property type="entry name" value="Glyco_trans_1"/>
</dbReference>